<proteinExistence type="predicted"/>
<reference evidence="3 4" key="1">
    <citation type="submission" date="2019-03" db="EMBL/GenBank/DDBJ databases">
        <title>The genome sequence of a newly discovered highly antifungal drug resistant Aspergillus species, Aspergillus tanneri NIH 1004.</title>
        <authorList>
            <person name="Mounaud S."/>
            <person name="Singh I."/>
            <person name="Joardar V."/>
            <person name="Pakala S."/>
            <person name="Pakala S."/>
            <person name="Venepally P."/>
            <person name="Hoover J."/>
            <person name="Nierman W."/>
            <person name="Chung J."/>
            <person name="Losada L."/>
        </authorList>
    </citation>
    <scope>NUCLEOTIDE SEQUENCE [LARGE SCALE GENOMIC DNA]</scope>
    <source>
        <strain evidence="3 4">NIH1004</strain>
    </source>
</reference>
<dbReference type="Proteomes" id="UP000324241">
    <property type="component" value="Unassembled WGS sequence"/>
</dbReference>
<dbReference type="AlphaFoldDB" id="A0A4S3JBQ3"/>
<organism evidence="3 4">
    <name type="scientific">Aspergillus tanneri</name>
    <dbReference type="NCBI Taxonomy" id="1220188"/>
    <lineage>
        <taxon>Eukaryota</taxon>
        <taxon>Fungi</taxon>
        <taxon>Dikarya</taxon>
        <taxon>Ascomycota</taxon>
        <taxon>Pezizomycotina</taxon>
        <taxon>Eurotiomycetes</taxon>
        <taxon>Eurotiomycetidae</taxon>
        <taxon>Eurotiales</taxon>
        <taxon>Aspergillaceae</taxon>
        <taxon>Aspergillus</taxon>
        <taxon>Aspergillus subgen. Circumdati</taxon>
    </lineage>
</organism>
<evidence type="ECO:0000256" key="1">
    <source>
        <dbReference type="SAM" id="MobiDB-lite"/>
    </source>
</evidence>
<dbReference type="RefSeq" id="XP_033428639.1">
    <property type="nucleotide sequence ID" value="XM_033569833.1"/>
</dbReference>
<keyword evidence="4" id="KW-1185">Reference proteome</keyword>
<dbReference type="OrthoDB" id="268428at2759"/>
<evidence type="ECO:0000313" key="2">
    <source>
        <dbReference type="EMBL" id="KAA8649278.1"/>
    </source>
</evidence>
<evidence type="ECO:0000313" key="4">
    <source>
        <dbReference type="Proteomes" id="UP000308092"/>
    </source>
</evidence>
<comment type="caution">
    <text evidence="3">The sequence shown here is derived from an EMBL/GenBank/DDBJ whole genome shotgun (WGS) entry which is preliminary data.</text>
</comment>
<evidence type="ECO:0000313" key="3">
    <source>
        <dbReference type="EMBL" id="THC92566.1"/>
    </source>
</evidence>
<accession>A0A4S3JBQ3</accession>
<reference evidence="2 5" key="2">
    <citation type="submission" date="2019-08" db="EMBL/GenBank/DDBJ databases">
        <title>The genome sequence of a newly discovered highly antifungal drug resistant Aspergillus species, Aspergillus tanneri NIH 1004.</title>
        <authorList>
            <person name="Mounaud S."/>
            <person name="Singh I."/>
            <person name="Joardar V."/>
            <person name="Pakala S."/>
            <person name="Pakala S."/>
            <person name="Venepally P."/>
            <person name="Chung J.K."/>
            <person name="Losada L."/>
            <person name="Nierman W.C."/>
        </authorList>
    </citation>
    <scope>NUCLEOTIDE SEQUENCE [LARGE SCALE GENOMIC DNA]</scope>
    <source>
        <strain evidence="2 5">NIH1004</strain>
    </source>
</reference>
<dbReference type="VEuPathDB" id="FungiDB:EYZ11_007954"/>
<dbReference type="EMBL" id="SOSA01000324">
    <property type="protein sequence ID" value="THC92566.1"/>
    <property type="molecule type" value="Genomic_DNA"/>
</dbReference>
<feature type="region of interest" description="Disordered" evidence="1">
    <location>
        <begin position="1"/>
        <end position="20"/>
    </location>
</feature>
<feature type="compositionally biased region" description="Polar residues" evidence="1">
    <location>
        <begin position="7"/>
        <end position="17"/>
    </location>
</feature>
<protein>
    <submittedName>
        <fullName evidence="3">Uncharacterized protein</fullName>
    </submittedName>
</protein>
<dbReference type="Proteomes" id="UP000308092">
    <property type="component" value="Unassembled WGS sequence"/>
</dbReference>
<sequence length="51" mass="5744">MAYNLPRQITENNPSDTRQMHLPPHVIQQLNAAKGGHLQNFIASYSQRSAV</sequence>
<name>A0A4S3JBQ3_9EURO</name>
<gene>
    <name evidence="2" type="ORF">ATNIH1004_005179</name>
    <name evidence="3" type="ORF">EYZ11_007954</name>
</gene>
<dbReference type="EMBL" id="QUQM01000003">
    <property type="protein sequence ID" value="KAA8649278.1"/>
    <property type="molecule type" value="Genomic_DNA"/>
</dbReference>
<dbReference type="GeneID" id="54327881"/>
<evidence type="ECO:0000313" key="5">
    <source>
        <dbReference type="Proteomes" id="UP000324241"/>
    </source>
</evidence>